<organism evidence="2 3">
    <name type="scientific">Proteus mirabilis</name>
    <dbReference type="NCBI Taxonomy" id="584"/>
    <lineage>
        <taxon>Bacteria</taxon>
        <taxon>Pseudomonadati</taxon>
        <taxon>Pseudomonadota</taxon>
        <taxon>Gammaproteobacteria</taxon>
        <taxon>Enterobacterales</taxon>
        <taxon>Morganellaceae</taxon>
        <taxon>Proteus</taxon>
    </lineage>
</organism>
<proteinExistence type="predicted"/>
<dbReference type="RefSeq" id="WP_151253018.1">
    <property type="nucleotide sequence ID" value="NZ_CAXOHV010000027.1"/>
</dbReference>
<evidence type="ECO:0000256" key="1">
    <source>
        <dbReference type="SAM" id="Coils"/>
    </source>
</evidence>
<reference evidence="2 3" key="1">
    <citation type="submission" date="2018-06" db="EMBL/GenBank/DDBJ databases">
        <authorList>
            <consortium name="Pathogen Informatics"/>
            <person name="Doyle S."/>
        </authorList>
    </citation>
    <scope>NUCLEOTIDE SEQUENCE [LARGE SCALE GENOMIC DNA]</scope>
    <source>
        <strain evidence="2 3">NCTC10975</strain>
    </source>
</reference>
<dbReference type="EMBL" id="UAUE01000025">
    <property type="protein sequence ID" value="SPY99630.1"/>
    <property type="molecule type" value="Genomic_DNA"/>
</dbReference>
<keyword evidence="1" id="KW-0175">Coiled coil</keyword>
<protein>
    <submittedName>
        <fullName evidence="2">Glycoporin</fullName>
    </submittedName>
</protein>
<dbReference type="InterPro" id="IPR016963">
    <property type="entry name" value="Glycoporin_RafY"/>
</dbReference>
<dbReference type="AlphaFoldDB" id="A0A2X2DYG8"/>
<evidence type="ECO:0000313" key="2">
    <source>
        <dbReference type="EMBL" id="SPY99630.1"/>
    </source>
</evidence>
<dbReference type="Pfam" id="PF16966">
    <property type="entry name" value="Porin_8"/>
    <property type="match status" value="1"/>
</dbReference>
<dbReference type="Proteomes" id="UP000251485">
    <property type="component" value="Unassembled WGS sequence"/>
</dbReference>
<evidence type="ECO:0000313" key="3">
    <source>
        <dbReference type="Proteomes" id="UP000251485"/>
    </source>
</evidence>
<feature type="coiled-coil region" evidence="1">
    <location>
        <begin position="19"/>
        <end position="77"/>
    </location>
</feature>
<sequence>MNIKHLAIATCIGIAVPTIAHANTNELSIEQRLARLEERTLAAEKRAELAEQRAAKLENTLKQNQALNNNLSQTSETITAPPSSLIETNTGYGKLKLYGDVEFNTDIASKKGQLTSINMRSGKEKDYGDYDKWGINGRILIGLDGERLLDNKNYAGFTVQPLANIDGKVSLDDAAFYFGKKERWQFKLGRYEAYDMFPLNQDTFVEYSGNTANDTYSDGFGYIYMMKEGRGRSNSGGSMMFNSQYNNWYFETNLLIEDGTSIFANKEYHGNKLYNNKNVIYFRPVIAWNNNNFKVAVALEKNIINNAYGYDDKKTGEFRDQSKRNGYGLTLGWSNLQQNPENGVTINWNTAYLDANDENDFTTGTNILWRKLQLGYIYAHNNIKSYTINSDDDNNNDIIFGPGKYNIHTLYSSYELPNILDMDNFKIYLGAYYSVINGKDIEIENSDKDRYGVRARFKYFF</sequence>
<gene>
    <name evidence="2" type="primary">rafY</name>
    <name evidence="2" type="ORF">NCTC10975_03427</name>
</gene>
<accession>A0A2X2DYG8</accession>
<name>A0A2X2DYG8_PROMI</name>